<accession>A0AAV8UR76</accession>
<dbReference type="InterPro" id="IPR011257">
    <property type="entry name" value="DNA_glycosylase"/>
</dbReference>
<organism evidence="1 2">
    <name type="scientific">Rhodosorus marinus</name>
    <dbReference type="NCBI Taxonomy" id="101924"/>
    <lineage>
        <taxon>Eukaryota</taxon>
        <taxon>Rhodophyta</taxon>
        <taxon>Stylonematophyceae</taxon>
        <taxon>Stylonematales</taxon>
        <taxon>Stylonemataceae</taxon>
        <taxon>Rhodosorus</taxon>
    </lineage>
</organism>
<sequence length="220" mass="24743">MEWDAPITVWEEHLKAYSHAIKVRGESTASRSELSKLDHEVRNFGDAARRRDPESITRIELSKIVSWKLKRGKFRPRLQKLADSNTEKAVTDTSSRAFSYVKKGDLTKALKALEELSGIGPATASAVLSIVCPSRCAFMSDEALAAAPALNGRVDYTNKAFKLFQEDMISKSRQLEELSPHKQKWTPVMVENAIWSSITRKQLDNTENLGSKPKRRKVGK</sequence>
<reference evidence="1 2" key="1">
    <citation type="journal article" date="2023" name="Nat. Commun.">
        <title>Origin of minicircular mitochondrial genomes in red algae.</title>
        <authorList>
            <person name="Lee Y."/>
            <person name="Cho C.H."/>
            <person name="Lee Y.M."/>
            <person name="Park S.I."/>
            <person name="Yang J.H."/>
            <person name="West J.A."/>
            <person name="Bhattacharya D."/>
            <person name="Yoon H.S."/>
        </authorList>
    </citation>
    <scope>NUCLEOTIDE SEQUENCE [LARGE SCALE GENOMIC DNA]</scope>
    <source>
        <strain evidence="1 2">CCMP1338</strain>
        <tissue evidence="1">Whole cell</tissue>
    </source>
</reference>
<name>A0AAV8UR76_9RHOD</name>
<gene>
    <name evidence="1" type="ORF">NDN08_004697</name>
</gene>
<evidence type="ECO:0008006" key="3">
    <source>
        <dbReference type="Google" id="ProtNLM"/>
    </source>
</evidence>
<dbReference type="PANTHER" id="PTHR21521">
    <property type="entry name" value="AMUN, ISOFORM A"/>
    <property type="match status" value="1"/>
</dbReference>
<dbReference type="GO" id="GO:0006281">
    <property type="term" value="P:DNA repair"/>
    <property type="evidence" value="ECO:0007669"/>
    <property type="project" value="InterPro"/>
</dbReference>
<keyword evidence="2" id="KW-1185">Reference proteome</keyword>
<proteinExistence type="predicted"/>
<evidence type="ECO:0000313" key="2">
    <source>
        <dbReference type="Proteomes" id="UP001157974"/>
    </source>
</evidence>
<dbReference type="AlphaFoldDB" id="A0AAV8UR76"/>
<dbReference type="EMBL" id="JAMWBK010000007">
    <property type="protein sequence ID" value="KAJ8903593.1"/>
    <property type="molecule type" value="Genomic_DNA"/>
</dbReference>
<dbReference type="Proteomes" id="UP001157974">
    <property type="component" value="Unassembled WGS sequence"/>
</dbReference>
<dbReference type="GO" id="GO:0003824">
    <property type="term" value="F:catalytic activity"/>
    <property type="evidence" value="ECO:0007669"/>
    <property type="project" value="InterPro"/>
</dbReference>
<comment type="caution">
    <text evidence="1">The sequence shown here is derived from an EMBL/GenBank/DDBJ whole genome shotgun (WGS) entry which is preliminary data.</text>
</comment>
<evidence type="ECO:0000313" key="1">
    <source>
        <dbReference type="EMBL" id="KAJ8903593.1"/>
    </source>
</evidence>
<protein>
    <recommendedName>
        <fullName evidence="3">HhH-GPD domain-containing protein</fullName>
    </recommendedName>
</protein>
<dbReference type="SUPFAM" id="SSF48150">
    <property type="entry name" value="DNA-glycosylase"/>
    <property type="match status" value="1"/>
</dbReference>
<dbReference type="PANTHER" id="PTHR21521:SF0">
    <property type="entry name" value="AMUN, ISOFORM A"/>
    <property type="match status" value="1"/>
</dbReference>